<dbReference type="Pfam" id="PF01915">
    <property type="entry name" value="Glyco_hydro_3_C"/>
    <property type="match status" value="1"/>
</dbReference>
<dbReference type="InterPro" id="IPR050226">
    <property type="entry name" value="NagZ_Beta-hexosaminidase"/>
</dbReference>
<evidence type="ECO:0000256" key="4">
    <source>
        <dbReference type="ARBA" id="ARBA00022801"/>
    </source>
</evidence>
<dbReference type="STRING" id="1884381.SAMN05518846_1015"/>
<evidence type="ECO:0000256" key="1">
    <source>
        <dbReference type="ARBA" id="ARBA00001231"/>
    </source>
</evidence>
<dbReference type="RefSeq" id="WP_258957516.1">
    <property type="nucleotide sequence ID" value="NZ_FORT01000001.1"/>
</dbReference>
<name>A0A1I3KJT5_9BACL</name>
<dbReference type="GO" id="GO:0009254">
    <property type="term" value="P:peptidoglycan turnover"/>
    <property type="evidence" value="ECO:0007669"/>
    <property type="project" value="TreeGrafter"/>
</dbReference>
<dbReference type="InterPro" id="IPR036962">
    <property type="entry name" value="Glyco_hydro_3_N_sf"/>
</dbReference>
<evidence type="ECO:0000259" key="8">
    <source>
        <dbReference type="Pfam" id="PF01915"/>
    </source>
</evidence>
<evidence type="ECO:0000256" key="5">
    <source>
        <dbReference type="ARBA" id="ARBA00023295"/>
    </source>
</evidence>
<dbReference type="InterPro" id="IPR036881">
    <property type="entry name" value="Glyco_hydro_3_C_sf"/>
</dbReference>
<dbReference type="PANTHER" id="PTHR30480">
    <property type="entry name" value="BETA-HEXOSAMINIDASE-RELATED"/>
    <property type="match status" value="1"/>
</dbReference>
<protein>
    <recommendedName>
        <fullName evidence="3">beta-N-acetylhexosaminidase</fullName>
        <ecNumber evidence="3">3.2.1.52</ecNumber>
    </recommendedName>
</protein>
<keyword evidence="4 6" id="KW-0378">Hydrolase</keyword>
<proteinExistence type="inferred from homology"/>
<evidence type="ECO:0000256" key="2">
    <source>
        <dbReference type="ARBA" id="ARBA00005336"/>
    </source>
</evidence>
<gene>
    <name evidence="9" type="ORF">SAMN05518846_1015</name>
</gene>
<feature type="domain" description="Glycoside hydrolase family 3 N-terminal" evidence="7">
    <location>
        <begin position="155"/>
        <end position="489"/>
    </location>
</feature>
<dbReference type="FunFam" id="3.20.20.300:FF:000014">
    <property type="entry name" value="Beta-hexosaminidase, lipoprotein"/>
    <property type="match status" value="1"/>
</dbReference>
<evidence type="ECO:0000313" key="9">
    <source>
        <dbReference type="EMBL" id="SFI72578.1"/>
    </source>
</evidence>
<dbReference type="AlphaFoldDB" id="A0A1I3KJT5"/>
<keyword evidence="5 6" id="KW-0326">Glycosidase</keyword>
<dbReference type="PANTHER" id="PTHR30480:SF13">
    <property type="entry name" value="BETA-HEXOSAMINIDASE"/>
    <property type="match status" value="1"/>
</dbReference>
<dbReference type="InterPro" id="IPR002772">
    <property type="entry name" value="Glyco_hydro_3_C"/>
</dbReference>
<evidence type="ECO:0000256" key="6">
    <source>
        <dbReference type="RuleBase" id="RU361161"/>
    </source>
</evidence>
<dbReference type="SUPFAM" id="SSF51445">
    <property type="entry name" value="(Trans)glycosidases"/>
    <property type="match status" value="1"/>
</dbReference>
<dbReference type="EC" id="3.2.1.52" evidence="3"/>
<evidence type="ECO:0000259" key="7">
    <source>
        <dbReference type="Pfam" id="PF00933"/>
    </source>
</evidence>
<dbReference type="EMBL" id="FORT01000001">
    <property type="protein sequence ID" value="SFI72578.1"/>
    <property type="molecule type" value="Genomic_DNA"/>
</dbReference>
<dbReference type="InterPro" id="IPR017853">
    <property type="entry name" value="GH"/>
</dbReference>
<dbReference type="GO" id="GO:0004563">
    <property type="term" value="F:beta-N-acetylhexosaminidase activity"/>
    <property type="evidence" value="ECO:0007669"/>
    <property type="project" value="UniProtKB-EC"/>
</dbReference>
<dbReference type="InterPro" id="IPR019800">
    <property type="entry name" value="Glyco_hydro_3_AS"/>
</dbReference>
<dbReference type="NCBIfam" id="NF003740">
    <property type="entry name" value="PRK05337.1"/>
    <property type="match status" value="1"/>
</dbReference>
<dbReference type="InterPro" id="IPR008964">
    <property type="entry name" value="Invasin/intimin_cell_adhesion"/>
</dbReference>
<comment type="catalytic activity">
    <reaction evidence="1">
        <text>Hydrolysis of terminal non-reducing N-acetyl-D-hexosamine residues in N-acetyl-beta-D-hexosaminides.</text>
        <dbReference type="EC" id="3.2.1.52"/>
    </reaction>
</comment>
<accession>A0A1I3KJT5</accession>
<keyword evidence="10" id="KW-1185">Reference proteome</keyword>
<dbReference type="PROSITE" id="PS00775">
    <property type="entry name" value="GLYCOSYL_HYDROL_F3"/>
    <property type="match status" value="1"/>
</dbReference>
<dbReference type="Proteomes" id="UP000198915">
    <property type="component" value="Unassembled WGS sequence"/>
</dbReference>
<reference evidence="10" key="1">
    <citation type="submission" date="2016-10" db="EMBL/GenBank/DDBJ databases">
        <authorList>
            <person name="Varghese N."/>
            <person name="Submissions S."/>
        </authorList>
    </citation>
    <scope>NUCLEOTIDE SEQUENCE [LARGE SCALE GENOMIC DNA]</scope>
    <source>
        <strain evidence="10">OK042</strain>
    </source>
</reference>
<organism evidence="9 10">
    <name type="scientific">Brevibacillus centrosporus</name>
    <dbReference type="NCBI Taxonomy" id="54910"/>
    <lineage>
        <taxon>Bacteria</taxon>
        <taxon>Bacillati</taxon>
        <taxon>Bacillota</taxon>
        <taxon>Bacilli</taxon>
        <taxon>Bacillales</taxon>
        <taxon>Paenibacillaceae</taxon>
        <taxon>Brevibacillus</taxon>
    </lineage>
</organism>
<feature type="domain" description="Glycoside hydrolase family 3 C-terminal" evidence="8">
    <location>
        <begin position="532"/>
        <end position="699"/>
    </location>
</feature>
<dbReference type="SUPFAM" id="SSF52279">
    <property type="entry name" value="Beta-D-glucan exohydrolase, C-terminal domain"/>
    <property type="match status" value="1"/>
</dbReference>
<dbReference type="SUPFAM" id="SSF49373">
    <property type="entry name" value="Invasin/intimin cell-adhesion fragments"/>
    <property type="match status" value="1"/>
</dbReference>
<sequence length="706" mass="77358">MTKSKGRMHTVFFVCTVVLLAVLVSTGTSGYPSNVKAQAQIPDLLIHLNLPEIKEQRIGDTLSLQALHVYRDGHVEKVTRRLQWKSSNKNVATVDRQGVVHFTSDQGTVFLSVSDGRVEDRIELVYREQGRPQVTVIKQKGERYQVIGKSIANMTLEEKVGQMMMPDFRRVQGKNVTTLLPQVAETIKRNQVGGVILFRENVGNTEQTVRLVHEYQQLAQKYGLLVAIDQEGGVVSRLRQGTDLPGNMALGAARSKLLAWKAGDVIGSELASLGINTNFAPDMDVNNNPDNPVIGVRSFGEDPNLVGELGVAYMRGLQQNGVVATVKHFPGHGDTAVDSHLGLPQVPHDLERLAQLELLPFRQAITAGVDAIMTAHVTFPKIDATTVLSQKDGSKIALPATLSPKVITGLIREQLAFDGVIFTDAMNMQAISDHFGPVDASLRAIEAGADILLMPVELDKVIAGIVDAVKKGKISEERINQSVRRILSLKIKRGILIEEDPESIEVKQMKAREANGSAEHRQVEAEAALRSITLVKNSGVLPLKLTEAQKIAVVGKEYVDKLAEAIQIYHAQTTPVHLGNKGFTPEQWKQVIQADSVILASYTSDVKGRSMEDPLMKEYRRLIEQRVGPVVGVAIRNPYDIMAYPLVDAYLVQYGYRTASFAAMADTLFGGNQPRGRLPVTIPDGKGNVLYPYGHGLSYEQTGSNE</sequence>
<evidence type="ECO:0000256" key="3">
    <source>
        <dbReference type="ARBA" id="ARBA00012663"/>
    </source>
</evidence>
<comment type="similarity">
    <text evidence="2 6">Belongs to the glycosyl hydrolase 3 family.</text>
</comment>
<dbReference type="Gene3D" id="3.20.20.300">
    <property type="entry name" value="Glycoside hydrolase, family 3, N-terminal domain"/>
    <property type="match status" value="1"/>
</dbReference>
<dbReference type="InterPro" id="IPR001764">
    <property type="entry name" value="Glyco_hydro_3_N"/>
</dbReference>
<dbReference type="GO" id="GO:0005975">
    <property type="term" value="P:carbohydrate metabolic process"/>
    <property type="evidence" value="ECO:0007669"/>
    <property type="project" value="InterPro"/>
</dbReference>
<evidence type="ECO:0000313" key="10">
    <source>
        <dbReference type="Proteomes" id="UP000198915"/>
    </source>
</evidence>
<dbReference type="Pfam" id="PF00933">
    <property type="entry name" value="Glyco_hydro_3"/>
    <property type="match status" value="1"/>
</dbReference>
<dbReference type="Gene3D" id="2.60.40.1080">
    <property type="match status" value="1"/>
</dbReference>
<dbReference type="Gene3D" id="3.40.50.1700">
    <property type="entry name" value="Glycoside hydrolase family 3 C-terminal domain"/>
    <property type="match status" value="1"/>
</dbReference>